<feature type="signal peptide" evidence="2">
    <location>
        <begin position="1"/>
        <end position="25"/>
    </location>
</feature>
<evidence type="ECO:0000313" key="3">
    <source>
        <dbReference type="EMBL" id="RBP37679.1"/>
    </source>
</evidence>
<dbReference type="EMBL" id="QNRR01000013">
    <property type="protein sequence ID" value="RBP37679.1"/>
    <property type="molecule type" value="Genomic_DNA"/>
</dbReference>
<accession>A0A366H6D2</accession>
<dbReference type="AlphaFoldDB" id="A0A366H6D2"/>
<name>A0A366H6D2_9BACT</name>
<organism evidence="3 4">
    <name type="scientific">Roseimicrobium gellanilyticum</name>
    <dbReference type="NCBI Taxonomy" id="748857"/>
    <lineage>
        <taxon>Bacteria</taxon>
        <taxon>Pseudomonadati</taxon>
        <taxon>Verrucomicrobiota</taxon>
        <taxon>Verrucomicrobiia</taxon>
        <taxon>Verrucomicrobiales</taxon>
        <taxon>Verrucomicrobiaceae</taxon>
        <taxon>Roseimicrobium</taxon>
    </lineage>
</organism>
<dbReference type="RefSeq" id="WP_113961379.1">
    <property type="nucleotide sequence ID" value="NZ_QNRR01000013.1"/>
</dbReference>
<evidence type="ECO:0000256" key="1">
    <source>
        <dbReference type="SAM" id="MobiDB-lite"/>
    </source>
</evidence>
<evidence type="ECO:0000256" key="2">
    <source>
        <dbReference type="SAM" id="SignalP"/>
    </source>
</evidence>
<comment type="caution">
    <text evidence="3">The sequence shown here is derived from an EMBL/GenBank/DDBJ whole genome shotgun (WGS) entry which is preliminary data.</text>
</comment>
<feature type="chain" id="PRO_5017017507" evidence="2">
    <location>
        <begin position="26"/>
        <end position="295"/>
    </location>
</feature>
<dbReference type="OrthoDB" id="188030at2"/>
<sequence>MSSPRFSTLCLLLLLSVFAAVPARAQFETQLRLNKQNYLVGEVVEATVTIINRSGADVVMGGRNGQSWLSFEVNGPDGSQVPMMRSRADETFVFKAGATYRRKVLVTDTHPFTEYGNYGVCALIYHPSSQQTYQSNRMRATFVDSKAFWDKTFGVPMGMPNAGQIRRYDLVLVRDTQHTYLYARLVDQNTNIRLATYAMGPCIMVANPQMTLDSSNTLHVLFMTVPHTYAHMTMDSQGKVHLVGYHKEIKSNRPQLVVQADQRTIGVTGGQVYDPNSPAAAGPAVRSVGDRPPGL</sequence>
<evidence type="ECO:0000313" key="4">
    <source>
        <dbReference type="Proteomes" id="UP000253426"/>
    </source>
</evidence>
<proteinExistence type="predicted"/>
<keyword evidence="4" id="KW-1185">Reference proteome</keyword>
<gene>
    <name evidence="3" type="ORF">DES53_11361</name>
</gene>
<keyword evidence="2" id="KW-0732">Signal</keyword>
<dbReference type="Proteomes" id="UP000253426">
    <property type="component" value="Unassembled WGS sequence"/>
</dbReference>
<feature type="region of interest" description="Disordered" evidence="1">
    <location>
        <begin position="269"/>
        <end position="295"/>
    </location>
</feature>
<reference evidence="3 4" key="1">
    <citation type="submission" date="2018-06" db="EMBL/GenBank/DDBJ databases">
        <title>Genomic Encyclopedia of Type Strains, Phase IV (KMG-IV): sequencing the most valuable type-strain genomes for metagenomic binning, comparative biology and taxonomic classification.</title>
        <authorList>
            <person name="Goeker M."/>
        </authorList>
    </citation>
    <scope>NUCLEOTIDE SEQUENCE [LARGE SCALE GENOMIC DNA]</scope>
    <source>
        <strain evidence="3 4">DSM 25532</strain>
    </source>
</reference>
<protein>
    <submittedName>
        <fullName evidence="3">Uncharacterized protein</fullName>
    </submittedName>
</protein>